<protein>
    <recommendedName>
        <fullName evidence="4">Hexosyltransferase</fullName>
    </recommendedName>
</protein>
<proteinExistence type="predicted"/>
<gene>
    <name evidence="2" type="ORF">KFL_000950120</name>
</gene>
<evidence type="ECO:0000313" key="2">
    <source>
        <dbReference type="EMBL" id="GAQ81936.1"/>
    </source>
</evidence>
<dbReference type="OrthoDB" id="431432at2759"/>
<dbReference type="STRING" id="105231.A0A1Y1HZJ0"/>
<dbReference type="AlphaFoldDB" id="A0A1Y1HZJ0"/>
<evidence type="ECO:0008006" key="4">
    <source>
        <dbReference type="Google" id="ProtNLM"/>
    </source>
</evidence>
<evidence type="ECO:0000313" key="3">
    <source>
        <dbReference type="Proteomes" id="UP000054558"/>
    </source>
</evidence>
<dbReference type="Proteomes" id="UP000054558">
    <property type="component" value="Unassembled WGS sequence"/>
</dbReference>
<dbReference type="GO" id="GO:0032580">
    <property type="term" value="C:Golgi cisterna membrane"/>
    <property type="evidence" value="ECO:0007669"/>
    <property type="project" value="InterPro"/>
</dbReference>
<evidence type="ECO:0000256" key="1">
    <source>
        <dbReference type="SAM" id="SignalP"/>
    </source>
</evidence>
<keyword evidence="1" id="KW-0732">Signal</keyword>
<feature type="chain" id="PRO_5012395077" description="Hexosyltransferase" evidence="1">
    <location>
        <begin position="29"/>
        <end position="454"/>
    </location>
</feature>
<keyword evidence="3" id="KW-1185">Reference proteome</keyword>
<dbReference type="Pfam" id="PF05679">
    <property type="entry name" value="CHGN"/>
    <property type="match status" value="1"/>
</dbReference>
<reference evidence="2 3" key="1">
    <citation type="journal article" date="2014" name="Nat. Commun.">
        <title>Klebsormidium flaccidum genome reveals primary factors for plant terrestrial adaptation.</title>
        <authorList>
            <person name="Hori K."/>
            <person name="Maruyama F."/>
            <person name="Fujisawa T."/>
            <person name="Togashi T."/>
            <person name="Yamamoto N."/>
            <person name="Seo M."/>
            <person name="Sato S."/>
            <person name="Yamada T."/>
            <person name="Mori H."/>
            <person name="Tajima N."/>
            <person name="Moriyama T."/>
            <person name="Ikeuchi M."/>
            <person name="Watanabe M."/>
            <person name="Wada H."/>
            <person name="Kobayashi K."/>
            <person name="Saito M."/>
            <person name="Masuda T."/>
            <person name="Sasaki-Sekimoto Y."/>
            <person name="Mashiguchi K."/>
            <person name="Awai K."/>
            <person name="Shimojima M."/>
            <person name="Masuda S."/>
            <person name="Iwai M."/>
            <person name="Nobusawa T."/>
            <person name="Narise T."/>
            <person name="Kondo S."/>
            <person name="Saito H."/>
            <person name="Sato R."/>
            <person name="Murakawa M."/>
            <person name="Ihara Y."/>
            <person name="Oshima-Yamada Y."/>
            <person name="Ohtaka K."/>
            <person name="Satoh M."/>
            <person name="Sonobe K."/>
            <person name="Ishii M."/>
            <person name="Ohtani R."/>
            <person name="Kanamori-Sato M."/>
            <person name="Honoki R."/>
            <person name="Miyazaki D."/>
            <person name="Mochizuki H."/>
            <person name="Umetsu J."/>
            <person name="Higashi K."/>
            <person name="Shibata D."/>
            <person name="Kamiya Y."/>
            <person name="Sato N."/>
            <person name="Nakamura Y."/>
            <person name="Tabata S."/>
            <person name="Ida S."/>
            <person name="Kurokawa K."/>
            <person name="Ohta H."/>
        </authorList>
    </citation>
    <scope>NUCLEOTIDE SEQUENCE [LARGE SCALE GENOMIC DNA]</scope>
    <source>
        <strain evidence="2 3">NIES-2285</strain>
    </source>
</reference>
<dbReference type="EMBL" id="DF237044">
    <property type="protein sequence ID" value="GAQ81936.1"/>
    <property type="molecule type" value="Genomic_DNA"/>
</dbReference>
<feature type="signal peptide" evidence="1">
    <location>
        <begin position="1"/>
        <end position="28"/>
    </location>
</feature>
<dbReference type="Gene3D" id="3.90.550.50">
    <property type="match status" value="1"/>
</dbReference>
<sequence length="454" mass="49271">MGQARFSGQLQLALLLAFSLLVLFETASFRTPVCLVAKCDVSDTSLDQDSPENVVGNENSISVLTSDGHLSEGWFADLQDLRGVARKPTELGGWAEAHAGTGNQSSIGSGFKISDGARLWLKSSVAFATPRAIEIETLGNQAGSLELTLLTLDGGHEHSVQVNASNGTVEEAGSAVFVVDLSGAQFLLWQSIEVGSTRTGPLYLRSVQIDYPSSSELLQEQVERIRAASPVLPSTRTAEPQGPSVLVSLSSLAEESHLQRRLVPLISVLAGEVDLLVFVGNNTGEAEAEALAQKYGGLPLKWRNVSDAYPPRLKEFDSWQYVYEHHVADYDCDGQILPYCMGGPGYLLNRPALTRLGPQFDTCLREWSSELSDTEFGRCVHKHLGVSCALGNSTTQELRGHFRHLYDKPFARAANLQHFALLSKAVSLHSIKLDDGATMANHMEVVKRLAENVL</sequence>
<dbReference type="GO" id="GO:0008376">
    <property type="term" value="F:acetylgalactosaminyltransferase activity"/>
    <property type="evidence" value="ECO:0007669"/>
    <property type="project" value="InterPro"/>
</dbReference>
<organism evidence="2 3">
    <name type="scientific">Klebsormidium nitens</name>
    <name type="common">Green alga</name>
    <name type="synonym">Ulothrix nitens</name>
    <dbReference type="NCBI Taxonomy" id="105231"/>
    <lineage>
        <taxon>Eukaryota</taxon>
        <taxon>Viridiplantae</taxon>
        <taxon>Streptophyta</taxon>
        <taxon>Klebsormidiophyceae</taxon>
        <taxon>Klebsormidiales</taxon>
        <taxon>Klebsormidiaceae</taxon>
        <taxon>Klebsormidium</taxon>
    </lineage>
</organism>
<dbReference type="InterPro" id="IPR008428">
    <property type="entry name" value="Chond_GalNAc"/>
</dbReference>
<accession>A0A1Y1HZJ0</accession>
<name>A0A1Y1HZJ0_KLENI</name>